<evidence type="ECO:0000313" key="3">
    <source>
        <dbReference type="Proteomes" id="UP000092993"/>
    </source>
</evidence>
<organism evidence="2 3">
    <name type="scientific">Grifola frondosa</name>
    <name type="common">Maitake</name>
    <name type="synonym">Polyporus frondosus</name>
    <dbReference type="NCBI Taxonomy" id="5627"/>
    <lineage>
        <taxon>Eukaryota</taxon>
        <taxon>Fungi</taxon>
        <taxon>Dikarya</taxon>
        <taxon>Basidiomycota</taxon>
        <taxon>Agaricomycotina</taxon>
        <taxon>Agaricomycetes</taxon>
        <taxon>Polyporales</taxon>
        <taxon>Grifolaceae</taxon>
        <taxon>Grifola</taxon>
    </lineage>
</organism>
<sequence>MPISPGALGSNHITEEAARRPKHNLLPIVFMSDEVKPDSTPVTSTTNSDGEGSEDPVSPMTQAEAEAQVVEDQAEFFGI</sequence>
<dbReference type="AlphaFoldDB" id="A0A1C7LYM4"/>
<accession>A0A1C7LYM4</accession>
<evidence type="ECO:0000256" key="1">
    <source>
        <dbReference type="SAM" id="MobiDB-lite"/>
    </source>
</evidence>
<protein>
    <submittedName>
        <fullName evidence="2">Uncharacterized protein</fullName>
    </submittedName>
</protein>
<dbReference type="Proteomes" id="UP000092993">
    <property type="component" value="Unassembled WGS sequence"/>
</dbReference>
<feature type="region of interest" description="Disordered" evidence="1">
    <location>
        <begin position="1"/>
        <end position="64"/>
    </location>
</feature>
<name>A0A1C7LYM4_GRIFR</name>
<dbReference type="EMBL" id="LUGG01000015">
    <property type="protein sequence ID" value="OBZ69813.1"/>
    <property type="molecule type" value="Genomic_DNA"/>
</dbReference>
<comment type="caution">
    <text evidence="2">The sequence shown here is derived from an EMBL/GenBank/DDBJ whole genome shotgun (WGS) entry which is preliminary data.</text>
</comment>
<feature type="compositionally biased region" description="Polar residues" evidence="1">
    <location>
        <begin position="40"/>
        <end position="50"/>
    </location>
</feature>
<reference evidence="2 3" key="1">
    <citation type="submission" date="2016-03" db="EMBL/GenBank/DDBJ databases">
        <title>Whole genome sequencing of Grifola frondosa 9006-11.</title>
        <authorList>
            <person name="Min B."/>
            <person name="Park H."/>
            <person name="Kim J.-G."/>
            <person name="Cho H."/>
            <person name="Oh Y.-L."/>
            <person name="Kong W.-S."/>
            <person name="Choi I.-G."/>
        </authorList>
    </citation>
    <scope>NUCLEOTIDE SEQUENCE [LARGE SCALE GENOMIC DNA]</scope>
    <source>
        <strain evidence="2 3">9006-11</strain>
    </source>
</reference>
<evidence type="ECO:0000313" key="2">
    <source>
        <dbReference type="EMBL" id="OBZ69813.1"/>
    </source>
</evidence>
<keyword evidence="3" id="KW-1185">Reference proteome</keyword>
<proteinExistence type="predicted"/>
<gene>
    <name evidence="2" type="ORF">A0H81_10324</name>
</gene>